<feature type="compositionally biased region" description="Polar residues" evidence="1">
    <location>
        <begin position="1"/>
        <end position="25"/>
    </location>
</feature>
<feature type="region of interest" description="Disordered" evidence="1">
    <location>
        <begin position="306"/>
        <end position="411"/>
    </location>
</feature>
<feature type="compositionally biased region" description="Basic and acidic residues" evidence="1">
    <location>
        <begin position="461"/>
        <end position="471"/>
    </location>
</feature>
<evidence type="ECO:0000313" key="3">
    <source>
        <dbReference type="Proteomes" id="UP000265515"/>
    </source>
</evidence>
<feature type="region of interest" description="Disordered" evidence="1">
    <location>
        <begin position="427"/>
        <end position="499"/>
    </location>
</feature>
<feature type="compositionally biased region" description="Polar residues" evidence="1">
    <location>
        <begin position="306"/>
        <end position="333"/>
    </location>
</feature>
<feature type="compositionally biased region" description="Polar residues" evidence="1">
    <location>
        <begin position="489"/>
        <end position="499"/>
    </location>
</feature>
<feature type="compositionally biased region" description="Polar residues" evidence="1">
    <location>
        <begin position="385"/>
        <end position="411"/>
    </location>
</feature>
<comment type="caution">
    <text evidence="2">The sequence shown here is derived from an EMBL/GenBank/DDBJ whole genome shotgun (WGS) entry which is preliminary data.</text>
</comment>
<feature type="region of interest" description="Disordered" evidence="1">
    <location>
        <begin position="665"/>
        <end position="685"/>
    </location>
</feature>
<feature type="region of interest" description="Disordered" evidence="1">
    <location>
        <begin position="1"/>
        <end position="29"/>
    </location>
</feature>
<gene>
    <name evidence="2" type="ORF">CBR_g51295</name>
</gene>
<dbReference type="Proteomes" id="UP000265515">
    <property type="component" value="Unassembled WGS sequence"/>
</dbReference>
<accession>A0A388M877</accession>
<evidence type="ECO:0000256" key="1">
    <source>
        <dbReference type="SAM" id="MobiDB-lite"/>
    </source>
</evidence>
<organism evidence="2 3">
    <name type="scientific">Chara braunii</name>
    <name type="common">Braun's stonewort</name>
    <dbReference type="NCBI Taxonomy" id="69332"/>
    <lineage>
        <taxon>Eukaryota</taxon>
        <taxon>Viridiplantae</taxon>
        <taxon>Streptophyta</taxon>
        <taxon>Charophyceae</taxon>
        <taxon>Charales</taxon>
        <taxon>Characeae</taxon>
        <taxon>Chara</taxon>
    </lineage>
</organism>
<evidence type="ECO:0000313" key="2">
    <source>
        <dbReference type="EMBL" id="GBG90788.1"/>
    </source>
</evidence>
<dbReference type="AlphaFoldDB" id="A0A388M877"/>
<keyword evidence="3" id="KW-1185">Reference proteome</keyword>
<sequence length="685" mass="75077">MNTSDQGSVHSPRGVTQNATPSSIMESLPEEEASRLANLVSGWYLDHVNKDVSDFIEAKIDEEESCIEIHPKENIRAVEEEFLKTMGIAVIFQGEAKNMKNDRKLDMIRSLENALLPEDKLLTHSEFAHIESKTQVTYIAKVPEIVDYLLTKGIEKFVDKGKTYKILFRPWMPRSEWIQQREEEKRRVSWVMALRFAINASFYIKSGIEMVMGKILNEFDPVSDPIDPRLGNLKFQLHPDVEAKYVRSLKVCTGKESLTGDLVNSKTPWCDGCKRYLRLPNECICEDGEEDQGQDTLTLAGRRQDNSANQNLGLGSFQALGTPTASGSMNPQHKSTKKERKKTITPTKWLNPLLQPSGAAGRGGQPGRGVPDPRGNTAAGLDRQGQYTPSRLGQKPSNATQLNASSGAKGTWHQNIREWKGLNAETVPVGTSQGSTGGTACPSSSHPEGHAVNGATTTMLGEDKGRQDSPKRTRPQAFGEDAAPGPAGNKTNATEGTTKGSRVAMPILLKNTNQEAFLILKVNNQGGYNFPYASMASPLDPLTLFNLGVEVAQGRFVVRPIPDHPMITFNKIGASRKIYPISALCLDTTLFTRVDPLVASSGVYWAPLSWFQASSYERQIPVLGDGIRGEIITEINDILTQDKKMFSRSFSDALKAPWDPAALQPGGPSQAAIQSTAPSVRTDGL</sequence>
<name>A0A388M877_CHABU</name>
<dbReference type="EMBL" id="BFEA01000841">
    <property type="protein sequence ID" value="GBG90788.1"/>
    <property type="molecule type" value="Genomic_DNA"/>
</dbReference>
<feature type="compositionally biased region" description="Basic residues" evidence="1">
    <location>
        <begin position="334"/>
        <end position="343"/>
    </location>
</feature>
<proteinExistence type="predicted"/>
<dbReference type="Gramene" id="GBG90788">
    <property type="protein sequence ID" value="GBG90788"/>
    <property type="gene ID" value="CBR_g51295"/>
</dbReference>
<protein>
    <submittedName>
        <fullName evidence="2">Uncharacterized protein</fullName>
    </submittedName>
</protein>
<reference evidence="2 3" key="1">
    <citation type="journal article" date="2018" name="Cell">
        <title>The Chara Genome: Secondary Complexity and Implications for Plant Terrestrialization.</title>
        <authorList>
            <person name="Nishiyama T."/>
            <person name="Sakayama H."/>
            <person name="Vries J.D."/>
            <person name="Buschmann H."/>
            <person name="Saint-Marcoux D."/>
            <person name="Ullrich K.K."/>
            <person name="Haas F.B."/>
            <person name="Vanderstraeten L."/>
            <person name="Becker D."/>
            <person name="Lang D."/>
            <person name="Vosolsobe S."/>
            <person name="Rombauts S."/>
            <person name="Wilhelmsson P.K.I."/>
            <person name="Janitza P."/>
            <person name="Kern R."/>
            <person name="Heyl A."/>
            <person name="Rumpler F."/>
            <person name="Villalobos L.I.A.C."/>
            <person name="Clay J.M."/>
            <person name="Skokan R."/>
            <person name="Toyoda A."/>
            <person name="Suzuki Y."/>
            <person name="Kagoshima H."/>
            <person name="Schijlen E."/>
            <person name="Tajeshwar N."/>
            <person name="Catarino B."/>
            <person name="Hetherington A.J."/>
            <person name="Saltykova A."/>
            <person name="Bonnot C."/>
            <person name="Breuninger H."/>
            <person name="Symeonidi A."/>
            <person name="Radhakrishnan G.V."/>
            <person name="Van Nieuwerburgh F."/>
            <person name="Deforce D."/>
            <person name="Chang C."/>
            <person name="Karol K.G."/>
            <person name="Hedrich R."/>
            <person name="Ulvskov P."/>
            <person name="Glockner G."/>
            <person name="Delwiche C.F."/>
            <person name="Petrasek J."/>
            <person name="Van de Peer Y."/>
            <person name="Friml J."/>
            <person name="Beilby M."/>
            <person name="Dolan L."/>
            <person name="Kohara Y."/>
            <person name="Sugano S."/>
            <person name="Fujiyama A."/>
            <person name="Delaux P.-M."/>
            <person name="Quint M."/>
            <person name="TheiBen G."/>
            <person name="Hagemann M."/>
            <person name="Harholt J."/>
            <person name="Dunand C."/>
            <person name="Zachgo S."/>
            <person name="Langdale J."/>
            <person name="Maumus F."/>
            <person name="Straeten D.V.D."/>
            <person name="Gould S.B."/>
            <person name="Rensing S.A."/>
        </authorList>
    </citation>
    <scope>NUCLEOTIDE SEQUENCE [LARGE SCALE GENOMIC DNA]</scope>
    <source>
        <strain evidence="2 3">S276</strain>
    </source>
</reference>